<accession>A0ACB8R8X7</accession>
<reference evidence="1" key="2">
    <citation type="journal article" date="2022" name="New Phytol.">
        <title>Evolutionary transition to the ectomycorrhizal habit in the genomes of a hyperdiverse lineage of mushroom-forming fungi.</title>
        <authorList>
            <person name="Looney B."/>
            <person name="Miyauchi S."/>
            <person name="Morin E."/>
            <person name="Drula E."/>
            <person name="Courty P.E."/>
            <person name="Kohler A."/>
            <person name="Kuo A."/>
            <person name="LaButti K."/>
            <person name="Pangilinan J."/>
            <person name="Lipzen A."/>
            <person name="Riley R."/>
            <person name="Andreopoulos W."/>
            <person name="He G."/>
            <person name="Johnson J."/>
            <person name="Nolan M."/>
            <person name="Tritt A."/>
            <person name="Barry K.W."/>
            <person name="Grigoriev I.V."/>
            <person name="Nagy L.G."/>
            <person name="Hibbett D."/>
            <person name="Henrissat B."/>
            <person name="Matheny P.B."/>
            <person name="Labbe J."/>
            <person name="Martin F.M."/>
        </authorList>
    </citation>
    <scope>NUCLEOTIDE SEQUENCE</scope>
    <source>
        <strain evidence="1">FP105234-sp</strain>
    </source>
</reference>
<protein>
    <submittedName>
        <fullName evidence="1">Uncharacterized protein</fullName>
    </submittedName>
</protein>
<name>A0ACB8R8X7_9AGAM</name>
<reference evidence="1" key="1">
    <citation type="submission" date="2021-02" db="EMBL/GenBank/DDBJ databases">
        <authorList>
            <consortium name="DOE Joint Genome Institute"/>
            <person name="Ahrendt S."/>
            <person name="Looney B.P."/>
            <person name="Miyauchi S."/>
            <person name="Morin E."/>
            <person name="Drula E."/>
            <person name="Courty P.E."/>
            <person name="Chicoki N."/>
            <person name="Fauchery L."/>
            <person name="Kohler A."/>
            <person name="Kuo A."/>
            <person name="Labutti K."/>
            <person name="Pangilinan J."/>
            <person name="Lipzen A."/>
            <person name="Riley R."/>
            <person name="Andreopoulos W."/>
            <person name="He G."/>
            <person name="Johnson J."/>
            <person name="Barry K.W."/>
            <person name="Grigoriev I.V."/>
            <person name="Nagy L."/>
            <person name="Hibbett D."/>
            <person name="Henrissat B."/>
            <person name="Matheny P.B."/>
            <person name="Labbe J."/>
            <person name="Martin F."/>
        </authorList>
    </citation>
    <scope>NUCLEOTIDE SEQUENCE</scope>
    <source>
        <strain evidence="1">FP105234-sp</strain>
    </source>
</reference>
<evidence type="ECO:0000313" key="1">
    <source>
        <dbReference type="EMBL" id="KAI0040458.1"/>
    </source>
</evidence>
<gene>
    <name evidence="1" type="ORF">FA95DRAFT_867986</name>
</gene>
<dbReference type="EMBL" id="MU276194">
    <property type="protein sequence ID" value="KAI0040458.1"/>
    <property type="molecule type" value="Genomic_DNA"/>
</dbReference>
<keyword evidence="2" id="KW-1185">Reference proteome</keyword>
<comment type="caution">
    <text evidence="1">The sequence shown here is derived from an EMBL/GenBank/DDBJ whole genome shotgun (WGS) entry which is preliminary data.</text>
</comment>
<proteinExistence type="predicted"/>
<dbReference type="Proteomes" id="UP000814033">
    <property type="component" value="Unassembled WGS sequence"/>
</dbReference>
<sequence>MAQAVCASLGPGGISTRWSRRYICGDEGSRTTTSASCTHNDMIYVIVDVIDSGYTRNNH</sequence>
<evidence type="ECO:0000313" key="2">
    <source>
        <dbReference type="Proteomes" id="UP000814033"/>
    </source>
</evidence>
<organism evidence="1 2">
    <name type="scientific">Auriscalpium vulgare</name>
    <dbReference type="NCBI Taxonomy" id="40419"/>
    <lineage>
        <taxon>Eukaryota</taxon>
        <taxon>Fungi</taxon>
        <taxon>Dikarya</taxon>
        <taxon>Basidiomycota</taxon>
        <taxon>Agaricomycotina</taxon>
        <taxon>Agaricomycetes</taxon>
        <taxon>Russulales</taxon>
        <taxon>Auriscalpiaceae</taxon>
        <taxon>Auriscalpium</taxon>
    </lineage>
</organism>